<feature type="compositionally biased region" description="Polar residues" evidence="10">
    <location>
        <begin position="597"/>
        <end position="607"/>
    </location>
</feature>
<dbReference type="PROSITE" id="PS51916">
    <property type="entry name" value="DEUBAD"/>
    <property type="match status" value="1"/>
</dbReference>
<dbReference type="InterPro" id="IPR026905">
    <property type="entry name" value="ASX-like_PHD"/>
</dbReference>
<feature type="compositionally biased region" description="Low complexity" evidence="10">
    <location>
        <begin position="223"/>
        <end position="238"/>
    </location>
</feature>
<comment type="subcellular location">
    <subcellularLocation>
        <location evidence="1">Nucleus</location>
    </subcellularLocation>
</comment>
<dbReference type="Pfam" id="PF05066">
    <property type="entry name" value="HARE-HTH"/>
    <property type="match status" value="1"/>
</dbReference>
<keyword evidence="8" id="KW-0804">Transcription</keyword>
<dbReference type="Ensembl" id="ENSMPUT00000014192.1">
    <property type="protein sequence ID" value="ENSMPUP00000013969.1"/>
    <property type="gene ID" value="ENSMPUG00000014077.1"/>
</dbReference>
<dbReference type="GO" id="GO:0003682">
    <property type="term" value="F:chromatin binding"/>
    <property type="evidence" value="ECO:0007669"/>
    <property type="project" value="TreeGrafter"/>
</dbReference>
<gene>
    <name evidence="13" type="primary">ASXL2</name>
</gene>
<feature type="compositionally biased region" description="Low complexity" evidence="10">
    <location>
        <begin position="103"/>
        <end position="121"/>
    </location>
</feature>
<keyword evidence="6" id="KW-0862">Zinc</keyword>
<dbReference type="OMA" id="WELKQSE"/>
<dbReference type="GO" id="GO:0008270">
    <property type="term" value="F:zinc ion binding"/>
    <property type="evidence" value="ECO:0007669"/>
    <property type="project" value="UniProtKB-KW"/>
</dbReference>
<evidence type="ECO:0000256" key="6">
    <source>
        <dbReference type="ARBA" id="ARBA00022833"/>
    </source>
</evidence>
<feature type="domain" description="HTH HARE-type" evidence="11">
    <location>
        <begin position="11"/>
        <end position="86"/>
    </location>
</feature>
<dbReference type="InterPro" id="IPR028020">
    <property type="entry name" value="ASX_DEUBAD_dom"/>
</dbReference>
<keyword evidence="9" id="KW-0539">Nucleus</keyword>
<evidence type="ECO:0000259" key="11">
    <source>
        <dbReference type="PROSITE" id="PS51913"/>
    </source>
</evidence>
<feature type="compositionally biased region" description="Polar residues" evidence="10">
    <location>
        <begin position="746"/>
        <end position="757"/>
    </location>
</feature>
<dbReference type="GO" id="GO:0005654">
    <property type="term" value="C:nucleoplasm"/>
    <property type="evidence" value="ECO:0007669"/>
    <property type="project" value="Ensembl"/>
</dbReference>
<evidence type="ECO:0000256" key="3">
    <source>
        <dbReference type="ARBA" id="ARBA00022491"/>
    </source>
</evidence>
<feature type="compositionally biased region" description="Basic and acidic residues" evidence="10">
    <location>
        <begin position="585"/>
        <end position="596"/>
    </location>
</feature>
<dbReference type="GO" id="GO:0045944">
    <property type="term" value="P:positive regulation of transcription by RNA polymerase II"/>
    <property type="evidence" value="ECO:0007669"/>
    <property type="project" value="Ensembl"/>
</dbReference>
<feature type="compositionally biased region" description="Low complexity" evidence="10">
    <location>
        <begin position="137"/>
        <end position="151"/>
    </location>
</feature>
<dbReference type="GO" id="GO:0045600">
    <property type="term" value="P:positive regulation of fat cell differentiation"/>
    <property type="evidence" value="ECO:0007669"/>
    <property type="project" value="Ensembl"/>
</dbReference>
<dbReference type="EMBL" id="AEYP01019216">
    <property type="status" value="NOT_ANNOTATED_CDS"/>
    <property type="molecule type" value="Genomic_DNA"/>
</dbReference>
<evidence type="ECO:0000256" key="9">
    <source>
        <dbReference type="ARBA" id="ARBA00023242"/>
    </source>
</evidence>
<evidence type="ECO:0000256" key="1">
    <source>
        <dbReference type="ARBA" id="ARBA00004123"/>
    </source>
</evidence>
<feature type="compositionally biased region" description="Gly residues" evidence="10">
    <location>
        <begin position="685"/>
        <end position="699"/>
    </location>
</feature>
<dbReference type="InterPro" id="IPR024811">
    <property type="entry name" value="ASX/ASX-like"/>
</dbReference>
<evidence type="ECO:0000256" key="10">
    <source>
        <dbReference type="SAM" id="MobiDB-lite"/>
    </source>
</evidence>
<evidence type="ECO:0000313" key="13">
    <source>
        <dbReference type="Ensembl" id="ENSMPUP00000013969.1"/>
    </source>
</evidence>
<dbReference type="GO" id="GO:0035360">
    <property type="term" value="P:positive regulation of peroxisome proliferator activated receptor signaling pathway"/>
    <property type="evidence" value="ECO:0007669"/>
    <property type="project" value="Ensembl"/>
</dbReference>
<feature type="region of interest" description="Disordered" evidence="10">
    <location>
        <begin position="671"/>
        <end position="804"/>
    </location>
</feature>
<dbReference type="Pfam" id="PF13919">
    <property type="entry name" value="ASXH"/>
    <property type="match status" value="1"/>
</dbReference>
<dbReference type="eggNOG" id="ENOG502QWPH">
    <property type="taxonomic scope" value="Eukaryota"/>
</dbReference>
<dbReference type="EMBL" id="AEYP01019212">
    <property type="status" value="NOT_ANNOTATED_CDS"/>
    <property type="molecule type" value="Genomic_DNA"/>
</dbReference>
<feature type="region of interest" description="Disordered" evidence="10">
    <location>
        <begin position="1197"/>
        <end position="1216"/>
    </location>
</feature>
<protein>
    <submittedName>
        <fullName evidence="13">ASXL transcriptional regulator 2</fullName>
    </submittedName>
</protein>
<keyword evidence="5" id="KW-0863">Zinc-finger</keyword>
<dbReference type="EMBL" id="AEYP01019208">
    <property type="status" value="NOT_ANNOTATED_CDS"/>
    <property type="molecule type" value="Genomic_DNA"/>
</dbReference>
<accession>M3YRK9</accession>
<feature type="region of interest" description="Disordered" evidence="10">
    <location>
        <begin position="831"/>
        <end position="888"/>
    </location>
</feature>
<keyword evidence="7" id="KW-0805">Transcription regulation</keyword>
<dbReference type="InterPro" id="IPR007759">
    <property type="entry name" value="Asxl_HARE-HTH"/>
</dbReference>
<dbReference type="EMBL" id="AEYP01019211">
    <property type="status" value="NOT_ANNOTATED_CDS"/>
    <property type="molecule type" value="Genomic_DNA"/>
</dbReference>
<feature type="compositionally biased region" description="Low complexity" evidence="10">
    <location>
        <begin position="172"/>
        <end position="202"/>
    </location>
</feature>
<dbReference type="Pfam" id="PF13922">
    <property type="entry name" value="PHD_3"/>
    <property type="match status" value="1"/>
</dbReference>
<feature type="region of interest" description="Disordered" evidence="10">
    <location>
        <begin position="91"/>
        <end position="238"/>
    </location>
</feature>
<dbReference type="EMBL" id="AEYP01019213">
    <property type="status" value="NOT_ANNOTATED_CDS"/>
    <property type="molecule type" value="Genomic_DNA"/>
</dbReference>
<comment type="similarity">
    <text evidence="2">Belongs to the Asx family.</text>
</comment>
<proteinExistence type="inferred from homology"/>
<feature type="region of interest" description="Disordered" evidence="10">
    <location>
        <begin position="909"/>
        <end position="953"/>
    </location>
</feature>
<dbReference type="InterPro" id="IPR044867">
    <property type="entry name" value="DEUBAD_dom"/>
</dbReference>
<evidence type="ECO:0000256" key="5">
    <source>
        <dbReference type="ARBA" id="ARBA00022771"/>
    </source>
</evidence>
<feature type="domain" description="DEUBAD" evidence="12">
    <location>
        <begin position="279"/>
        <end position="388"/>
    </location>
</feature>
<dbReference type="EMBL" id="AEYP01019207">
    <property type="status" value="NOT_ANNOTATED_CDS"/>
    <property type="molecule type" value="Genomic_DNA"/>
</dbReference>
<dbReference type="EMBL" id="AEYP01019209">
    <property type="status" value="NOT_ANNOTATED_CDS"/>
    <property type="molecule type" value="Genomic_DNA"/>
</dbReference>
<sequence length="1440" mass="153538">MREKGRRKKGRTWAEAAKTVLEKYPNTPMSHKEILQVIQREGLKEISSGTSPLACLNAMLHTNSRGEEGIFYKVPGRMGVYTLKKDVPDGVKELSEGSEESSDGQSDSQSSENSSSSSDGGSNKEGKKSRWKRKVSSRLSQPSSPQSGCPSPTIPAGKVISPSQKHSKKALKQALKQQQQKKQQQQQCRPSMSISSSQPLSLKTVKASNDSAPTKPVWEGKPSDGQSGSPQNSNSSYSCSVQVENPLLGLGKKSFQRSDRLHTRQMKRTKCAEIDVETPDSILVNTNLRALINKHTFSVLPGDCQQRLLLLLPEVDRQVGPDGLMKLNGSALNNEFFTSAAQGWKERLSEGEFTPEMQVRIRQEIEKEKKVEPWKEQFFESYYGQSSGLSLEDSKKLTASPSDLKVKKTPAEQPKSMLPSEASPVSVVPGIPQLGSKEEVVQMPSPVRKEEHESQDMVQPNPKSTEPLLPSASNTQELSSVLPIQCPKDDSFLEQKPVASAEQESEKENHLTTAPSYNKDEGQEALITSPNKPKSPGVEKPVMKPMAETGSQEIAAKDPPSAPVDHSPESLKRKSCIQEEGPVSWEKRPRVTENRQHQQPFQVSPQPFLSRGDRIQVRRVPPLKIPVSRISPMPFPTSQVSPRARFPVSITSPNRTGARTLADIKAKAQLVKAQRAAAAAAVGGTIPGPGPGGGQGPGEGGDRKTAGGGSPDSDRGCKPGKGPTLELAGTGSRGGTRELLPCGPESQPQSETKSPDQAQPPRVSGAQLQQAPSGPPAAAGGGARASVPSPARTDAPPAAVGQLTNERLNPLGAAAAVASLTYLQAPGTCLQETAPSAPTEPALRSGASPVRFVADGTVEPSAGSGRNVPDPSASAETSAGASAAVPPSPLTSLLTAATLEKLPVPQVSVSVAPTGSAPSSSTLPVASSLKTPGTSSNLNGPLSRPSSSIPANNPLVTQLLQGKDVPMEQILPKPLTKVEMKTVPLATKEEPGAAVFTGSGAAENNSREEGSERQCLPALQQLGKALPSTQLPQVPRPLQLFSGKDLRDSSIDAHQYQEGLSKATQDQILQTLIQRVRRQNVLPFVQPSQFNFTHSGFPLEDISTSQRFMLGFAGRRTSKPAMAGHYLLNISTYGRGSESLRRTHSVNPEDRLCLSSPTEALKMGYTDCKNAAGDSSSGKDDTDEESSGDEQEAIMVKEEPQAAQGPGKCEASSGTHSREALSASDCLAKKNVKAETPVHEQTTLSKENYLFTRGQTFDEKTLARDFIQAAQKQMAHAVRGKTMRSSPELFSSTALPPTADSPTHQPLLLPPLQTPKLYGSPSQIGPSYRGMINVSTSSDMDHNSAVPGMPDCSQVASNVGDVMSFSVTVTTIPASQAMNPSSHGQSIPVQAFSEENSIEDTPSKCYCRLKAMIMCKGCGAFCHDDCIGPSKLCVSCLVVR</sequence>
<dbReference type="PROSITE" id="PS51913">
    <property type="entry name" value="HTH_HARE"/>
    <property type="match status" value="1"/>
</dbReference>
<evidence type="ECO:0000259" key="12">
    <source>
        <dbReference type="PROSITE" id="PS51916"/>
    </source>
</evidence>
<keyword evidence="4" id="KW-0479">Metal-binding</keyword>
<dbReference type="EMBL" id="AEYP01019210">
    <property type="status" value="NOT_ANNOTATED_CDS"/>
    <property type="molecule type" value="Genomic_DNA"/>
</dbReference>
<dbReference type="EMBL" id="AEYP01019215">
    <property type="status" value="NOT_ANNOTATED_CDS"/>
    <property type="molecule type" value="Genomic_DNA"/>
</dbReference>
<feature type="region of interest" description="Disordered" evidence="10">
    <location>
        <begin position="1171"/>
        <end position="1192"/>
    </location>
</feature>
<dbReference type="STRING" id="9669.ENSMPUP00000013969"/>
<dbReference type="GO" id="GO:0035517">
    <property type="term" value="C:PR-DUB complex"/>
    <property type="evidence" value="ECO:0007669"/>
    <property type="project" value="TreeGrafter"/>
</dbReference>
<dbReference type="InParanoid" id="M3YRK9"/>
<evidence type="ECO:0000256" key="2">
    <source>
        <dbReference type="ARBA" id="ARBA00006391"/>
    </source>
</evidence>
<dbReference type="EMBL" id="AEYP01019214">
    <property type="status" value="NOT_ANNOTATED_CDS"/>
    <property type="molecule type" value="Genomic_DNA"/>
</dbReference>
<dbReference type="PANTHER" id="PTHR13578:SF11">
    <property type="entry name" value="POLYCOMB GROUP PROTEIN ASXL2-RELATED"/>
    <property type="match status" value="1"/>
</dbReference>
<dbReference type="GO" id="GO:0009887">
    <property type="term" value="P:animal organ morphogenesis"/>
    <property type="evidence" value="ECO:0007669"/>
    <property type="project" value="TreeGrafter"/>
</dbReference>
<keyword evidence="3" id="KW-0678">Repressor</keyword>
<dbReference type="GeneTree" id="ENSGT00520000055578"/>
<feature type="compositionally biased region" description="Acidic residues" evidence="10">
    <location>
        <begin position="1181"/>
        <end position="1192"/>
    </location>
</feature>
<feature type="region of interest" description="Disordered" evidence="10">
    <location>
        <begin position="401"/>
        <end position="655"/>
    </location>
</feature>
<feature type="region of interest" description="Disordered" evidence="10">
    <location>
        <begin position="992"/>
        <end position="1013"/>
    </location>
</feature>
<evidence type="ECO:0000256" key="4">
    <source>
        <dbReference type="ARBA" id="ARBA00022723"/>
    </source>
</evidence>
<feature type="compositionally biased region" description="Low complexity" evidence="10">
    <location>
        <begin position="872"/>
        <end position="888"/>
    </location>
</feature>
<feature type="compositionally biased region" description="Low complexity" evidence="10">
    <location>
        <begin position="765"/>
        <end position="791"/>
    </location>
</feature>
<reference evidence="13" key="1">
    <citation type="submission" date="2024-06" db="UniProtKB">
        <authorList>
            <consortium name="Ensembl"/>
        </authorList>
    </citation>
    <scope>IDENTIFICATION</scope>
</reference>
<dbReference type="HOGENOM" id="CLU_005155_0_0_1"/>
<name>M3YRK9_MUSPF</name>
<evidence type="ECO:0000256" key="7">
    <source>
        <dbReference type="ARBA" id="ARBA00023015"/>
    </source>
</evidence>
<evidence type="ECO:0000256" key="8">
    <source>
        <dbReference type="ARBA" id="ARBA00023163"/>
    </source>
</evidence>
<dbReference type="GO" id="GO:0042975">
    <property type="term" value="F:peroxisome proliferator activated receptor binding"/>
    <property type="evidence" value="ECO:0007669"/>
    <property type="project" value="Ensembl"/>
</dbReference>
<dbReference type="PANTHER" id="PTHR13578">
    <property type="entry name" value="ADDITIONAL SEX COMBS LIKE PROTEIN ASXL"/>
    <property type="match status" value="1"/>
</dbReference>
<organism evidence="13">
    <name type="scientific">Mustela putorius furo</name>
    <name type="common">European domestic ferret</name>
    <name type="synonym">Mustela furo</name>
    <dbReference type="NCBI Taxonomy" id="9669"/>
    <lineage>
        <taxon>Eukaryota</taxon>
        <taxon>Metazoa</taxon>
        <taxon>Chordata</taxon>
        <taxon>Craniata</taxon>
        <taxon>Vertebrata</taxon>
        <taxon>Euteleostomi</taxon>
        <taxon>Mammalia</taxon>
        <taxon>Eutheria</taxon>
        <taxon>Laurasiatheria</taxon>
        <taxon>Carnivora</taxon>
        <taxon>Caniformia</taxon>
        <taxon>Musteloidea</taxon>
        <taxon>Mustelidae</taxon>
        <taxon>Mustelinae</taxon>
        <taxon>Mustela</taxon>
    </lineage>
</organism>
<dbReference type="GO" id="GO:0003677">
    <property type="term" value="F:DNA binding"/>
    <property type="evidence" value="ECO:0007669"/>
    <property type="project" value="InterPro"/>
</dbReference>